<dbReference type="EMBL" id="JBBPBN010000825">
    <property type="protein sequence ID" value="KAK8482048.1"/>
    <property type="molecule type" value="Genomic_DNA"/>
</dbReference>
<comment type="caution">
    <text evidence="1">The sequence shown here is derived from an EMBL/GenBank/DDBJ whole genome shotgun (WGS) entry which is preliminary data.</text>
</comment>
<protein>
    <submittedName>
        <fullName evidence="1">Uncharacterized protein</fullName>
    </submittedName>
</protein>
<proteinExistence type="predicted"/>
<evidence type="ECO:0000313" key="1">
    <source>
        <dbReference type="EMBL" id="KAK8482048.1"/>
    </source>
</evidence>
<keyword evidence="2" id="KW-1185">Reference proteome</keyword>
<reference evidence="1 2" key="1">
    <citation type="journal article" date="2024" name="G3 (Bethesda)">
        <title>Genome assembly of Hibiscus sabdariffa L. provides insights into metabolisms of medicinal natural products.</title>
        <authorList>
            <person name="Kim T."/>
        </authorList>
    </citation>
    <scope>NUCLEOTIDE SEQUENCE [LARGE SCALE GENOMIC DNA]</scope>
    <source>
        <strain evidence="1">TK-2024</strain>
        <tissue evidence="1">Old leaves</tissue>
    </source>
</reference>
<organism evidence="1 2">
    <name type="scientific">Hibiscus sabdariffa</name>
    <name type="common">roselle</name>
    <dbReference type="NCBI Taxonomy" id="183260"/>
    <lineage>
        <taxon>Eukaryota</taxon>
        <taxon>Viridiplantae</taxon>
        <taxon>Streptophyta</taxon>
        <taxon>Embryophyta</taxon>
        <taxon>Tracheophyta</taxon>
        <taxon>Spermatophyta</taxon>
        <taxon>Magnoliopsida</taxon>
        <taxon>eudicotyledons</taxon>
        <taxon>Gunneridae</taxon>
        <taxon>Pentapetalae</taxon>
        <taxon>rosids</taxon>
        <taxon>malvids</taxon>
        <taxon>Malvales</taxon>
        <taxon>Malvaceae</taxon>
        <taxon>Malvoideae</taxon>
        <taxon>Hibiscus</taxon>
    </lineage>
</organism>
<dbReference type="Proteomes" id="UP001396334">
    <property type="component" value="Unassembled WGS sequence"/>
</dbReference>
<name>A0ABR1ZN30_9ROSI</name>
<gene>
    <name evidence="1" type="ORF">V6N11_007333</name>
</gene>
<accession>A0ABR1ZN30</accession>
<sequence length="140" mass="15438">MIQDCNCEHHSWDPIYHLTLETILYALRDCHSSKKALYMAIVPHTVTNSLTTMTLAWLEEAALGFPSYHGADHFHLSFSYHFESLILLMSPKSSSGLAIGGLAHCPLGCHDRALVEALVVPIGLLLLEIGAGTRWCLLPV</sequence>
<evidence type="ECO:0000313" key="2">
    <source>
        <dbReference type="Proteomes" id="UP001396334"/>
    </source>
</evidence>